<dbReference type="AlphaFoldDB" id="A0A423F3R2"/>
<protein>
    <submittedName>
        <fullName evidence="1">Uncharacterized protein</fullName>
    </submittedName>
</protein>
<accession>A0A423F3R2</accession>
<dbReference type="EMBL" id="MOAZ01000015">
    <property type="protein sequence ID" value="ROM49218.1"/>
    <property type="molecule type" value="Genomic_DNA"/>
</dbReference>
<proteinExistence type="predicted"/>
<name>A0A423F3R2_9PSED</name>
<organism evidence="1 2">
    <name type="scientific">Pseudomonas canadensis</name>
    <dbReference type="NCBI Taxonomy" id="915099"/>
    <lineage>
        <taxon>Bacteria</taxon>
        <taxon>Pseudomonadati</taxon>
        <taxon>Pseudomonadota</taxon>
        <taxon>Gammaproteobacteria</taxon>
        <taxon>Pseudomonadales</taxon>
        <taxon>Pseudomonadaceae</taxon>
        <taxon>Pseudomonas</taxon>
    </lineage>
</organism>
<dbReference type="Proteomes" id="UP000283389">
    <property type="component" value="Unassembled WGS sequence"/>
</dbReference>
<evidence type="ECO:0000313" key="1">
    <source>
        <dbReference type="EMBL" id="ROM49218.1"/>
    </source>
</evidence>
<evidence type="ECO:0000313" key="2">
    <source>
        <dbReference type="Proteomes" id="UP000283389"/>
    </source>
</evidence>
<gene>
    <name evidence="1" type="ORF">BK649_19155</name>
</gene>
<comment type="caution">
    <text evidence="1">The sequence shown here is derived from an EMBL/GenBank/DDBJ whole genome shotgun (WGS) entry which is preliminary data.</text>
</comment>
<reference evidence="1 2" key="1">
    <citation type="submission" date="2016-10" db="EMBL/GenBank/DDBJ databases">
        <title>Comparative genome analysis of multiple Pseudomonas spp. focuses on biocontrol and plant growth promoting traits.</title>
        <authorList>
            <person name="Tao X.-Y."/>
            <person name="Taylor C.G."/>
        </authorList>
    </citation>
    <scope>NUCLEOTIDE SEQUENCE [LARGE SCALE GENOMIC DNA]</scope>
    <source>
        <strain evidence="1 2">36C8</strain>
    </source>
</reference>
<sequence length="61" mass="7008">MFSLKLKQAGAFPDASDGAQRQVLLWMGHWNGVRAIAMSKNMMTFRDPIQHRTCLLQFLDQ</sequence>